<dbReference type="RefSeq" id="XP_003063810.1">
    <property type="nucleotide sequence ID" value="XM_003063764.1"/>
</dbReference>
<accession>C1N6Y1</accession>
<dbReference type="GeneID" id="9689074"/>
<feature type="region of interest" description="Disordered" evidence="1">
    <location>
        <begin position="367"/>
        <end position="393"/>
    </location>
</feature>
<keyword evidence="3" id="KW-1185">Reference proteome</keyword>
<feature type="compositionally biased region" description="Acidic residues" evidence="1">
    <location>
        <begin position="118"/>
        <end position="128"/>
    </location>
</feature>
<feature type="compositionally biased region" description="Pro residues" evidence="1">
    <location>
        <begin position="133"/>
        <end position="142"/>
    </location>
</feature>
<evidence type="ECO:0000256" key="1">
    <source>
        <dbReference type="SAM" id="MobiDB-lite"/>
    </source>
</evidence>
<name>C1N6Y1_MICPC</name>
<dbReference type="AlphaFoldDB" id="C1N6Y1"/>
<protein>
    <submittedName>
        <fullName evidence="2">Predicted protein</fullName>
    </submittedName>
</protein>
<organism evidence="3">
    <name type="scientific">Micromonas pusilla (strain CCMP1545)</name>
    <name type="common">Picoplanktonic green alga</name>
    <dbReference type="NCBI Taxonomy" id="564608"/>
    <lineage>
        <taxon>Eukaryota</taxon>
        <taxon>Viridiplantae</taxon>
        <taxon>Chlorophyta</taxon>
        <taxon>Mamiellophyceae</taxon>
        <taxon>Mamiellales</taxon>
        <taxon>Mamiellaceae</taxon>
        <taxon>Micromonas</taxon>
    </lineage>
</organism>
<feature type="region of interest" description="Disordered" evidence="1">
    <location>
        <begin position="108"/>
        <end position="143"/>
    </location>
</feature>
<reference evidence="2 3" key="1">
    <citation type="journal article" date="2009" name="Science">
        <title>Green evolution and dynamic adaptations revealed by genomes of the marine picoeukaryotes Micromonas.</title>
        <authorList>
            <person name="Worden A.Z."/>
            <person name="Lee J.H."/>
            <person name="Mock T."/>
            <person name="Rouze P."/>
            <person name="Simmons M.P."/>
            <person name="Aerts A.L."/>
            <person name="Allen A.E."/>
            <person name="Cuvelier M.L."/>
            <person name="Derelle E."/>
            <person name="Everett M.V."/>
            <person name="Foulon E."/>
            <person name="Grimwood J."/>
            <person name="Gundlach H."/>
            <person name="Henrissat B."/>
            <person name="Napoli C."/>
            <person name="McDonald S.M."/>
            <person name="Parker M.S."/>
            <person name="Rombauts S."/>
            <person name="Salamov A."/>
            <person name="Von Dassow P."/>
            <person name="Badger J.H."/>
            <person name="Coutinho P.M."/>
            <person name="Demir E."/>
            <person name="Dubchak I."/>
            <person name="Gentemann C."/>
            <person name="Eikrem W."/>
            <person name="Gready J.E."/>
            <person name="John U."/>
            <person name="Lanier W."/>
            <person name="Lindquist E.A."/>
            <person name="Lucas S."/>
            <person name="Mayer K.F."/>
            <person name="Moreau H."/>
            <person name="Not F."/>
            <person name="Otillar R."/>
            <person name="Panaud O."/>
            <person name="Pangilinan J."/>
            <person name="Paulsen I."/>
            <person name="Piegu B."/>
            <person name="Poliakov A."/>
            <person name="Robbens S."/>
            <person name="Schmutz J."/>
            <person name="Toulza E."/>
            <person name="Wyss T."/>
            <person name="Zelensky A."/>
            <person name="Zhou K."/>
            <person name="Armbrust E.V."/>
            <person name="Bhattacharya D."/>
            <person name="Goodenough U.W."/>
            <person name="Van de Peer Y."/>
            <person name="Grigoriev I.V."/>
        </authorList>
    </citation>
    <scope>NUCLEOTIDE SEQUENCE [LARGE SCALE GENOMIC DNA]</scope>
    <source>
        <strain evidence="2 3">CCMP1545</strain>
    </source>
</reference>
<dbReference type="KEGG" id="mpp:MICPUCDRAFT_65810"/>
<dbReference type="EMBL" id="GG663749">
    <property type="protein sequence ID" value="EEH52183.1"/>
    <property type="molecule type" value="Genomic_DNA"/>
</dbReference>
<proteinExistence type="predicted"/>
<sequence>MNASAVARIASAQLRDMFRVLSDDDTASGLLELLAANPAARDVAAAREDIEASAGWYVGLVETRRRTLLRRIAAYRREKDAAEKKKKNEGSGGDGARFAKTYATRKIVASTPPPGCGAEEEEDDDEEKDAAAAPPPPPPPPTIRVTVNMTEYEYDAGGVQELVFHDLTLTNVGDDPIALGLGRRGDRVVVIDRDDPRVRTRVTVVRPTFTFGFDPSVTFTGGSYAAWPNEFRVGCWSSAHGGGDDAESVASADNAPRADFDVASNCTATAAVTGPSRQSTRAGGPEPPVAMQVYATFSNRSVSLTFGGAERGDGVDGAPVVLCPGCAVTLGKVSFYQRFWSAFQRGIATLNLKGVPDVRVRLGDRCGGGGGGGDDARATTPVAGGRTYPTRRG</sequence>
<dbReference type="Proteomes" id="UP000001876">
    <property type="component" value="Unassembled WGS sequence"/>
</dbReference>
<evidence type="ECO:0000313" key="2">
    <source>
        <dbReference type="EMBL" id="EEH52183.1"/>
    </source>
</evidence>
<gene>
    <name evidence="2" type="ORF">MICPUCDRAFT_65810</name>
</gene>
<evidence type="ECO:0000313" key="3">
    <source>
        <dbReference type="Proteomes" id="UP000001876"/>
    </source>
</evidence>